<dbReference type="AlphaFoldDB" id="A0A0F8Y2D1"/>
<evidence type="ECO:0000313" key="8">
    <source>
        <dbReference type="EMBL" id="KKK75443.1"/>
    </source>
</evidence>
<evidence type="ECO:0000256" key="5">
    <source>
        <dbReference type="ARBA" id="ARBA00023014"/>
    </source>
</evidence>
<evidence type="ECO:0000256" key="3">
    <source>
        <dbReference type="ARBA" id="ARBA00023002"/>
    </source>
</evidence>
<dbReference type="EMBL" id="LAZR01055864">
    <property type="protein sequence ID" value="KKK75443.1"/>
    <property type="molecule type" value="Genomic_DNA"/>
</dbReference>
<feature type="compositionally biased region" description="Basic residues" evidence="6">
    <location>
        <begin position="10"/>
        <end position="27"/>
    </location>
</feature>
<sequence length="204" mass="22901">GFRYAPRNVNRNRRHLRPAVTSRRHRNDKHDRSETICEQTIGSLQPMLERALRQGASPQFVLRYIIGELESSLMRWHLEGNARKHPAVMKRTKWHGACTVIANGKVVTSCLVLAVEMDGATLTTIEGLHKGDELHPIQQAFVDSGAVQCGFCTPGMILTTKALLDETPDPSEEEIKHYLEGNLCRCTGYTKILDAVNNAIKQMK</sequence>
<feature type="region of interest" description="Disordered" evidence="6">
    <location>
        <begin position="1"/>
        <end position="32"/>
    </location>
</feature>
<dbReference type="GO" id="GO:0051537">
    <property type="term" value="F:2 iron, 2 sulfur cluster binding"/>
    <property type="evidence" value="ECO:0007669"/>
    <property type="project" value="UniProtKB-KW"/>
</dbReference>
<protein>
    <recommendedName>
        <fullName evidence="7">[2Fe-2S]-binding domain-containing protein</fullName>
    </recommendedName>
</protein>
<dbReference type="InterPro" id="IPR002888">
    <property type="entry name" value="2Fe-2S-bd"/>
</dbReference>
<dbReference type="SUPFAM" id="SSF47741">
    <property type="entry name" value="CO dehydrogenase ISP C-domain like"/>
    <property type="match status" value="1"/>
</dbReference>
<dbReference type="InterPro" id="IPR036010">
    <property type="entry name" value="2Fe-2S_ferredoxin-like_sf"/>
</dbReference>
<keyword evidence="3" id="KW-0560">Oxidoreductase</keyword>
<feature type="domain" description="[2Fe-2S]-binding" evidence="7">
    <location>
        <begin position="124"/>
        <end position="196"/>
    </location>
</feature>
<evidence type="ECO:0000256" key="6">
    <source>
        <dbReference type="SAM" id="MobiDB-lite"/>
    </source>
</evidence>
<evidence type="ECO:0000256" key="1">
    <source>
        <dbReference type="ARBA" id="ARBA00022714"/>
    </source>
</evidence>
<organism evidence="8">
    <name type="scientific">marine sediment metagenome</name>
    <dbReference type="NCBI Taxonomy" id="412755"/>
    <lineage>
        <taxon>unclassified sequences</taxon>
        <taxon>metagenomes</taxon>
        <taxon>ecological metagenomes</taxon>
    </lineage>
</organism>
<keyword evidence="1" id="KW-0001">2Fe-2S</keyword>
<name>A0A0F8Y2D1_9ZZZZ</name>
<dbReference type="InterPro" id="IPR012675">
    <property type="entry name" value="Beta-grasp_dom_sf"/>
</dbReference>
<reference evidence="8" key="1">
    <citation type="journal article" date="2015" name="Nature">
        <title>Complex archaea that bridge the gap between prokaryotes and eukaryotes.</title>
        <authorList>
            <person name="Spang A."/>
            <person name="Saw J.H."/>
            <person name="Jorgensen S.L."/>
            <person name="Zaremba-Niedzwiedzka K."/>
            <person name="Martijn J."/>
            <person name="Lind A.E."/>
            <person name="van Eijk R."/>
            <person name="Schleper C."/>
            <person name="Guy L."/>
            <person name="Ettema T.J."/>
        </authorList>
    </citation>
    <scope>NUCLEOTIDE SEQUENCE</scope>
</reference>
<gene>
    <name evidence="8" type="ORF">LCGC14_2873670</name>
</gene>
<dbReference type="PANTHER" id="PTHR44379">
    <property type="entry name" value="OXIDOREDUCTASE WITH IRON-SULFUR SUBUNIT"/>
    <property type="match status" value="1"/>
</dbReference>
<dbReference type="FunFam" id="1.10.150.120:FF:000003">
    <property type="entry name" value="Carbon monoxide dehydrogenase, small subunit"/>
    <property type="match status" value="1"/>
</dbReference>
<dbReference type="SUPFAM" id="SSF54292">
    <property type="entry name" value="2Fe-2S ferredoxin-like"/>
    <property type="match status" value="1"/>
</dbReference>
<evidence type="ECO:0000259" key="7">
    <source>
        <dbReference type="Pfam" id="PF01799"/>
    </source>
</evidence>
<accession>A0A0F8Y2D1</accession>
<dbReference type="GO" id="GO:0016491">
    <property type="term" value="F:oxidoreductase activity"/>
    <property type="evidence" value="ECO:0007669"/>
    <property type="project" value="UniProtKB-KW"/>
</dbReference>
<comment type="caution">
    <text evidence="8">The sequence shown here is derived from an EMBL/GenBank/DDBJ whole genome shotgun (WGS) entry which is preliminary data.</text>
</comment>
<keyword evidence="5" id="KW-0411">Iron-sulfur</keyword>
<evidence type="ECO:0000256" key="4">
    <source>
        <dbReference type="ARBA" id="ARBA00023004"/>
    </source>
</evidence>
<dbReference type="Gene3D" id="3.10.20.30">
    <property type="match status" value="1"/>
</dbReference>
<dbReference type="InterPro" id="IPR036884">
    <property type="entry name" value="2Fe-2S-bd_dom_sf"/>
</dbReference>
<dbReference type="Gene3D" id="1.10.150.120">
    <property type="entry name" value="[2Fe-2S]-binding domain"/>
    <property type="match status" value="1"/>
</dbReference>
<proteinExistence type="predicted"/>
<dbReference type="PANTHER" id="PTHR44379:SF8">
    <property type="entry name" value="XANTHINE DEHYDROGENASE IRON-SULFUR-BINDING SUBUNIT XDHC-RELATED"/>
    <property type="match status" value="1"/>
</dbReference>
<dbReference type="Pfam" id="PF01799">
    <property type="entry name" value="Fer2_2"/>
    <property type="match status" value="1"/>
</dbReference>
<keyword evidence="2" id="KW-0479">Metal-binding</keyword>
<dbReference type="InterPro" id="IPR051452">
    <property type="entry name" value="Diverse_Oxidoreductases"/>
</dbReference>
<dbReference type="GO" id="GO:0046872">
    <property type="term" value="F:metal ion binding"/>
    <property type="evidence" value="ECO:0007669"/>
    <property type="project" value="UniProtKB-KW"/>
</dbReference>
<feature type="non-terminal residue" evidence="8">
    <location>
        <position position="1"/>
    </location>
</feature>
<evidence type="ECO:0000256" key="2">
    <source>
        <dbReference type="ARBA" id="ARBA00022723"/>
    </source>
</evidence>
<keyword evidence="4" id="KW-0408">Iron</keyword>